<feature type="compositionally biased region" description="Basic and acidic residues" evidence="1">
    <location>
        <begin position="120"/>
        <end position="130"/>
    </location>
</feature>
<reference evidence="3" key="1">
    <citation type="submission" date="2021-01" db="EMBL/GenBank/DDBJ databases">
        <authorList>
            <person name="Corre E."/>
            <person name="Pelletier E."/>
            <person name="Niang G."/>
            <person name="Scheremetjew M."/>
            <person name="Finn R."/>
            <person name="Kale V."/>
            <person name="Holt S."/>
            <person name="Cochrane G."/>
            <person name="Meng A."/>
            <person name="Brown T."/>
            <person name="Cohen L."/>
        </authorList>
    </citation>
    <scope>NUCLEOTIDE SEQUENCE</scope>
    <source>
        <strain evidence="3">CCMP281</strain>
    </source>
</reference>
<feature type="region of interest" description="Disordered" evidence="1">
    <location>
        <begin position="119"/>
        <end position="141"/>
    </location>
</feature>
<evidence type="ECO:0000256" key="2">
    <source>
        <dbReference type="SAM" id="Phobius"/>
    </source>
</evidence>
<sequence length="141" mass="16340">MSAILYIHVLQEEYRTEVERRKHHHHGQQEKHEQQTTGRAADAPPEPNRLRWPKQSPSMRIFAGPILIMFTLSDQLDPNGMAVGLLFIFLVTCLGQSIIEWFERTEWRQTLRADAQAVKAAKEKSDTDKKEKKKAKLAKVH</sequence>
<name>A0A7S3BCI0_9EUKA</name>
<protein>
    <submittedName>
        <fullName evidence="3">Uncharacterized protein</fullName>
    </submittedName>
</protein>
<dbReference type="EMBL" id="HBHX01051656">
    <property type="protein sequence ID" value="CAE0131156.1"/>
    <property type="molecule type" value="Transcribed_RNA"/>
</dbReference>
<keyword evidence="2" id="KW-0472">Membrane</keyword>
<feature type="compositionally biased region" description="Basic residues" evidence="1">
    <location>
        <begin position="131"/>
        <end position="141"/>
    </location>
</feature>
<keyword evidence="2" id="KW-1133">Transmembrane helix</keyword>
<feature type="transmembrane region" description="Helical" evidence="2">
    <location>
        <begin position="82"/>
        <end position="102"/>
    </location>
</feature>
<evidence type="ECO:0000313" key="3">
    <source>
        <dbReference type="EMBL" id="CAE0131156.1"/>
    </source>
</evidence>
<evidence type="ECO:0000256" key="1">
    <source>
        <dbReference type="SAM" id="MobiDB-lite"/>
    </source>
</evidence>
<keyword evidence="2" id="KW-0812">Transmembrane</keyword>
<proteinExistence type="predicted"/>
<accession>A0A7S3BCI0</accession>
<gene>
    <name evidence="3" type="ORF">HERI1096_LOCUS28529</name>
</gene>
<dbReference type="AlphaFoldDB" id="A0A7S3BCI0"/>
<organism evidence="3">
    <name type="scientific">Haptolina ericina</name>
    <dbReference type="NCBI Taxonomy" id="156174"/>
    <lineage>
        <taxon>Eukaryota</taxon>
        <taxon>Haptista</taxon>
        <taxon>Haptophyta</taxon>
        <taxon>Prymnesiophyceae</taxon>
        <taxon>Prymnesiales</taxon>
        <taxon>Prymnesiaceae</taxon>
        <taxon>Haptolina</taxon>
    </lineage>
</organism>
<feature type="region of interest" description="Disordered" evidence="1">
    <location>
        <begin position="18"/>
        <end position="55"/>
    </location>
</feature>